<evidence type="ECO:0000259" key="3">
    <source>
        <dbReference type="Pfam" id="PF01551"/>
    </source>
</evidence>
<dbReference type="GO" id="GO:0004222">
    <property type="term" value="F:metalloendopeptidase activity"/>
    <property type="evidence" value="ECO:0007669"/>
    <property type="project" value="TreeGrafter"/>
</dbReference>
<proteinExistence type="predicted"/>
<accession>K0J220</accession>
<reference evidence="4 5" key="1">
    <citation type="submission" date="2011-01" db="EMBL/GenBank/DDBJ databases">
        <title>Whole genome sequence of Amphibacillus xylinus NBRC 15112.</title>
        <authorList>
            <person name="Nakazawa H."/>
            <person name="Katano Y."/>
            <person name="Nakamura S."/>
            <person name="Sasagawa M."/>
            <person name="Fukada J."/>
            <person name="Arai T."/>
            <person name="Sasakura N."/>
            <person name="Mochizuki D."/>
            <person name="Hosoyama A."/>
            <person name="Harada K."/>
            <person name="Horikawa H."/>
            <person name="Kato Y."/>
            <person name="Harada T."/>
            <person name="Sasaki K."/>
            <person name="Sekiguchi M."/>
            <person name="Hodoyama M."/>
            <person name="Nishiko R."/>
            <person name="Narita H."/>
            <person name="Hanamaki A."/>
            <person name="Hata C."/>
            <person name="Konno Y."/>
            <person name="Niimura Y."/>
            <person name="Yamazaki S."/>
            <person name="Fujita N."/>
        </authorList>
    </citation>
    <scope>NUCLEOTIDE SEQUENCE [LARGE SCALE GENOMIC DNA]</scope>
    <source>
        <strain evidence="5">ATCC 51415 / DSM 6626 / JCM 7361 / LMG 17667 / NBRC 15112 / Ep01</strain>
    </source>
</reference>
<dbReference type="Proteomes" id="UP000006294">
    <property type="component" value="Chromosome"/>
</dbReference>
<feature type="domain" description="M23ase beta-sheet core" evidence="3">
    <location>
        <begin position="141"/>
        <end position="228"/>
    </location>
</feature>
<feature type="region of interest" description="Disordered" evidence="1">
    <location>
        <begin position="16"/>
        <end position="46"/>
    </location>
</feature>
<keyword evidence="2" id="KW-1133">Transmembrane helix</keyword>
<evidence type="ECO:0000256" key="2">
    <source>
        <dbReference type="SAM" id="Phobius"/>
    </source>
</evidence>
<feature type="transmembrane region" description="Helical" evidence="2">
    <location>
        <begin position="52"/>
        <end position="74"/>
    </location>
</feature>
<evidence type="ECO:0000256" key="1">
    <source>
        <dbReference type="SAM" id="MobiDB-lite"/>
    </source>
</evidence>
<keyword evidence="5" id="KW-1185">Reference proteome</keyword>
<dbReference type="SUPFAM" id="SSF51261">
    <property type="entry name" value="Duplicated hybrid motif"/>
    <property type="match status" value="1"/>
</dbReference>
<dbReference type="EMBL" id="AP012050">
    <property type="protein sequence ID" value="BAM47152.1"/>
    <property type="molecule type" value="Genomic_DNA"/>
</dbReference>
<dbReference type="HOGENOM" id="CLU_093390_0_0_9"/>
<dbReference type="InterPro" id="IPR050570">
    <property type="entry name" value="Cell_wall_metabolism_enzyme"/>
</dbReference>
<keyword evidence="2" id="KW-0472">Membrane</keyword>
<dbReference type="PANTHER" id="PTHR21666:SF274">
    <property type="entry name" value="STAGE IV SPORULATION PROTEIN FA"/>
    <property type="match status" value="1"/>
</dbReference>
<protein>
    <submittedName>
        <fullName evidence="4">Putative stage IV sporulation protein FA</fullName>
    </submittedName>
</protein>
<dbReference type="CDD" id="cd12797">
    <property type="entry name" value="M23_peptidase"/>
    <property type="match status" value="1"/>
</dbReference>
<dbReference type="OrthoDB" id="2986589at2"/>
<name>K0J220_AMPXN</name>
<dbReference type="InterPro" id="IPR011055">
    <property type="entry name" value="Dup_hybrid_motif"/>
</dbReference>
<dbReference type="Gene3D" id="2.70.70.10">
    <property type="entry name" value="Glucose Permease (Domain IIA)"/>
    <property type="match status" value="1"/>
</dbReference>
<keyword evidence="2" id="KW-0812">Transmembrane</keyword>
<evidence type="ECO:0000313" key="5">
    <source>
        <dbReference type="Proteomes" id="UP000006294"/>
    </source>
</evidence>
<dbReference type="InterPro" id="IPR016047">
    <property type="entry name" value="M23ase_b-sheet_dom"/>
</dbReference>
<sequence>MKRNIDEVRRSLAKRKAEKLRRIQNRPASRSVNPAPATANPKHPLTEQSTPLFVKQLIASGIIFLVVLFFNHFATPESNVRQWVMGQMREDFPFATVNVWYQEQFGSPLGFFMDEYRPPVSNHDVLPVNGVINSSYDLNGKGVMIEAIDQPEVFAIEQGTVIFAGNDAQTKKTVVIQHPDRTKSTYGFLEDIEVRPYQFVQASQLIGITSSELPVYFSIQKGQEYLDPIEVISINGQN</sequence>
<dbReference type="STRING" id="698758.AXY_10200"/>
<dbReference type="PANTHER" id="PTHR21666">
    <property type="entry name" value="PEPTIDASE-RELATED"/>
    <property type="match status" value="1"/>
</dbReference>
<gene>
    <name evidence="4" type="primary">spoIVFA</name>
    <name evidence="4" type="ordered locus">AXY_10200</name>
</gene>
<evidence type="ECO:0000313" key="4">
    <source>
        <dbReference type="EMBL" id="BAM47152.1"/>
    </source>
</evidence>
<dbReference type="eggNOG" id="COG0739">
    <property type="taxonomic scope" value="Bacteria"/>
</dbReference>
<organism evidence="4 5">
    <name type="scientific">Amphibacillus xylanus (strain ATCC 51415 / DSM 6626 / JCM 7361 / LMG 17667 / NBRC 15112 / Ep01)</name>
    <dbReference type="NCBI Taxonomy" id="698758"/>
    <lineage>
        <taxon>Bacteria</taxon>
        <taxon>Bacillati</taxon>
        <taxon>Bacillota</taxon>
        <taxon>Bacilli</taxon>
        <taxon>Bacillales</taxon>
        <taxon>Bacillaceae</taxon>
        <taxon>Amphibacillus</taxon>
    </lineage>
</organism>
<dbReference type="KEGG" id="axl:AXY_10200"/>
<dbReference type="Pfam" id="PF01551">
    <property type="entry name" value="Peptidase_M23"/>
    <property type="match status" value="1"/>
</dbReference>
<dbReference type="RefSeq" id="WP_015009757.1">
    <property type="nucleotide sequence ID" value="NC_018704.1"/>
</dbReference>
<dbReference type="AlphaFoldDB" id="K0J220"/>